<keyword evidence="6 10" id="KW-0032">Aminotransferase</keyword>
<evidence type="ECO:0000256" key="4">
    <source>
        <dbReference type="ARBA" id="ARBA00016090"/>
    </source>
</evidence>
<comment type="subunit">
    <text evidence="10">Homodimer.</text>
</comment>
<dbReference type="EC" id="2.6.1.16" evidence="3 10"/>
<dbReference type="HAMAP" id="MF_00164">
    <property type="entry name" value="GlmS"/>
    <property type="match status" value="1"/>
</dbReference>
<dbReference type="Gene3D" id="3.60.20.10">
    <property type="entry name" value="Glutamine Phosphoribosylpyrophosphate, subunit 1, domain 1"/>
    <property type="match status" value="1"/>
</dbReference>
<dbReference type="FunFam" id="3.40.50.10490:FF:000001">
    <property type="entry name" value="Glutamine--fructose-6-phosphate aminotransferase [isomerizing]"/>
    <property type="match status" value="1"/>
</dbReference>
<dbReference type="InterPro" id="IPR035490">
    <property type="entry name" value="GlmS/FrlB_SIS"/>
</dbReference>
<dbReference type="SUPFAM" id="SSF53697">
    <property type="entry name" value="SIS domain"/>
    <property type="match status" value="1"/>
</dbReference>
<proteinExistence type="inferred from homology"/>
<dbReference type="NCBIfam" id="NF001484">
    <property type="entry name" value="PRK00331.1"/>
    <property type="match status" value="1"/>
</dbReference>
<dbReference type="InterPro" id="IPR005855">
    <property type="entry name" value="GFAT"/>
</dbReference>
<dbReference type="InterPro" id="IPR035466">
    <property type="entry name" value="GlmS/AgaS_SIS"/>
</dbReference>
<keyword evidence="5 10" id="KW-0963">Cytoplasm</keyword>
<dbReference type="PROSITE" id="PS51464">
    <property type="entry name" value="SIS"/>
    <property type="match status" value="2"/>
</dbReference>
<dbReference type="InterPro" id="IPR001347">
    <property type="entry name" value="SIS_dom"/>
</dbReference>
<dbReference type="GO" id="GO:0005829">
    <property type="term" value="C:cytosol"/>
    <property type="evidence" value="ECO:0007669"/>
    <property type="project" value="TreeGrafter"/>
</dbReference>
<evidence type="ECO:0000313" key="15">
    <source>
        <dbReference type="Proteomes" id="UP000521676"/>
    </source>
</evidence>
<dbReference type="InterPro" id="IPR047084">
    <property type="entry name" value="GFAT_N"/>
</dbReference>
<dbReference type="CDD" id="cd00714">
    <property type="entry name" value="GFAT"/>
    <property type="match status" value="1"/>
</dbReference>
<evidence type="ECO:0000256" key="5">
    <source>
        <dbReference type="ARBA" id="ARBA00022490"/>
    </source>
</evidence>
<comment type="subcellular location">
    <subcellularLocation>
        <location evidence="2 10">Cytoplasm</location>
    </subcellularLocation>
</comment>
<evidence type="ECO:0000256" key="2">
    <source>
        <dbReference type="ARBA" id="ARBA00004496"/>
    </source>
</evidence>
<dbReference type="InterPro" id="IPR017932">
    <property type="entry name" value="GATase_2_dom"/>
</dbReference>
<dbReference type="RefSeq" id="WP_341471745.1">
    <property type="nucleotide sequence ID" value="NZ_CP128400.1"/>
</dbReference>
<dbReference type="InterPro" id="IPR046348">
    <property type="entry name" value="SIS_dom_sf"/>
</dbReference>
<evidence type="ECO:0000256" key="3">
    <source>
        <dbReference type="ARBA" id="ARBA00012916"/>
    </source>
</evidence>
<dbReference type="GO" id="GO:0006002">
    <property type="term" value="P:fructose 6-phosphate metabolic process"/>
    <property type="evidence" value="ECO:0007669"/>
    <property type="project" value="TreeGrafter"/>
</dbReference>
<dbReference type="GO" id="GO:0004360">
    <property type="term" value="F:glutamine-fructose-6-phosphate transaminase (isomerizing) activity"/>
    <property type="evidence" value="ECO:0007669"/>
    <property type="project" value="UniProtKB-UniRule"/>
</dbReference>
<dbReference type="PANTHER" id="PTHR10937:SF0">
    <property type="entry name" value="GLUTAMINE--FRUCTOSE-6-PHOSPHATE TRANSAMINASE (ISOMERIZING)"/>
    <property type="match status" value="1"/>
</dbReference>
<feature type="active site" description="For Fru-6P isomerization activity" evidence="10">
    <location>
        <position position="618"/>
    </location>
</feature>
<dbReference type="Pfam" id="PF13522">
    <property type="entry name" value="GATase_6"/>
    <property type="match status" value="1"/>
</dbReference>
<dbReference type="EMBL" id="CP128400">
    <property type="protein sequence ID" value="WJW69873.1"/>
    <property type="molecule type" value="Genomic_DNA"/>
</dbReference>
<comment type="function">
    <text evidence="10">Catalyzes the first step in hexosamine metabolism, converting fructose-6P into glucosamine-6P using glutamine as a nitrogen source.</text>
</comment>
<dbReference type="PANTHER" id="PTHR10937">
    <property type="entry name" value="GLUCOSAMINE--FRUCTOSE-6-PHOSPHATE AMINOTRANSFERASE, ISOMERIZING"/>
    <property type="match status" value="1"/>
</dbReference>
<dbReference type="Proteomes" id="UP000521676">
    <property type="component" value="Unassembled WGS sequence"/>
</dbReference>
<dbReference type="EMBL" id="JACATZ010000003">
    <property type="protein sequence ID" value="NWJ47968.1"/>
    <property type="molecule type" value="Genomic_DNA"/>
</dbReference>
<evidence type="ECO:0000256" key="7">
    <source>
        <dbReference type="ARBA" id="ARBA00022679"/>
    </source>
</evidence>
<evidence type="ECO:0000256" key="10">
    <source>
        <dbReference type="HAMAP-Rule" id="MF_00164"/>
    </source>
</evidence>
<dbReference type="GO" id="GO:0006487">
    <property type="term" value="P:protein N-linked glycosylation"/>
    <property type="evidence" value="ECO:0007669"/>
    <property type="project" value="TreeGrafter"/>
</dbReference>
<keyword evidence="8" id="KW-0677">Repeat</keyword>
<dbReference type="AlphaFoldDB" id="A0A8T7M776"/>
<feature type="active site" description="Nucleophile; for GATase activity" evidence="10">
    <location>
        <position position="2"/>
    </location>
</feature>
<dbReference type="NCBIfam" id="TIGR01135">
    <property type="entry name" value="glmS"/>
    <property type="match status" value="1"/>
</dbReference>
<dbReference type="InterPro" id="IPR029055">
    <property type="entry name" value="Ntn_hydrolases_N"/>
</dbReference>
<dbReference type="SUPFAM" id="SSF56235">
    <property type="entry name" value="N-terminal nucleophile aminohydrolases (Ntn hydrolases)"/>
    <property type="match status" value="1"/>
</dbReference>
<keyword evidence="7 10" id="KW-0808">Transferase</keyword>
<name>A0A8T7M776_9CHLR</name>
<evidence type="ECO:0000259" key="11">
    <source>
        <dbReference type="PROSITE" id="PS51278"/>
    </source>
</evidence>
<dbReference type="GO" id="GO:0046349">
    <property type="term" value="P:amino sugar biosynthetic process"/>
    <property type="evidence" value="ECO:0007669"/>
    <property type="project" value="UniProtKB-ARBA"/>
</dbReference>
<feature type="domain" description="SIS" evidence="12">
    <location>
        <begin position="300"/>
        <end position="439"/>
    </location>
</feature>
<evidence type="ECO:0000256" key="8">
    <source>
        <dbReference type="ARBA" id="ARBA00022737"/>
    </source>
</evidence>
<dbReference type="GO" id="GO:0097367">
    <property type="term" value="F:carbohydrate derivative binding"/>
    <property type="evidence" value="ECO:0007669"/>
    <property type="project" value="InterPro"/>
</dbReference>
<dbReference type="Proteomes" id="UP001431572">
    <property type="component" value="Chromosome 2"/>
</dbReference>
<evidence type="ECO:0000313" key="13">
    <source>
        <dbReference type="EMBL" id="NWJ47968.1"/>
    </source>
</evidence>
<keyword evidence="9" id="KW-0315">Glutamine amidotransferase</keyword>
<dbReference type="GO" id="GO:0006047">
    <property type="term" value="P:UDP-N-acetylglucosamine metabolic process"/>
    <property type="evidence" value="ECO:0007669"/>
    <property type="project" value="TreeGrafter"/>
</dbReference>
<dbReference type="Gene3D" id="3.40.50.10490">
    <property type="entry name" value="Glucose-6-phosphate isomerase like protein, domain 1"/>
    <property type="match status" value="2"/>
</dbReference>
<feature type="domain" description="Glutamine amidotransferase type-2" evidence="11">
    <location>
        <begin position="2"/>
        <end position="231"/>
    </location>
</feature>
<sequence>MCGIIGYIGNKPALPIIIGGLERLEYRGYDSAGVALLENSGKFQLHKRVGKLSNLTTSLKEELLNEEAYDCKLGVGHTRWATHGKPTEGNAHPHRSPNEQVIVVHNGIIENYVGLKERLANDGYRFSFLSETDTEVLAHLLERYMTVEGLSLELAMEEVLGVIKGTAAIVAFTINEPDKIVCARLSNAGAVVIGYGQEGEMFVASDIPAILPHTRRMSFLDSGEVAVLTREGASFFNQKHELVQKEIITSTADAISAAKGGYKHFMLKEIHDQPQAISDTLLGRVDLQAGKVRLDTIKLSENELAEIEKVTITACGTSWHAGLVGKFLIEELAGLPVEVDYSSEFRYRDPILSSKNLLVAITQSGETVDTLAAMEEAQRKGTKLISIVNVVGSQAARIADGVIYMQAGPEIGVASTKAFTASLVDLVLLAVYLGQLRKVIKPQRALSLLNSLVLLPKLIEATISEDRIYDQIARKITNANDFLYLGRWINYPVALEGALKLKELSYIHAEGYPAGEMKHGPIALVNKDLPVVAIATKDKVYDKVVSAIEQVKARDGWVLAIGTEGDNLLAEKADQIIYLPETDPLLTPVLAALPMQLLSYYIAVRRGCDVDQPRNLAKSVTVE</sequence>
<evidence type="ECO:0000313" key="16">
    <source>
        <dbReference type="Proteomes" id="UP001431572"/>
    </source>
</evidence>
<evidence type="ECO:0000256" key="9">
    <source>
        <dbReference type="ARBA" id="ARBA00022962"/>
    </source>
</evidence>
<feature type="initiator methionine" description="Removed" evidence="10">
    <location>
        <position position="1"/>
    </location>
</feature>
<feature type="domain" description="SIS" evidence="12">
    <location>
        <begin position="472"/>
        <end position="613"/>
    </location>
</feature>
<evidence type="ECO:0000259" key="12">
    <source>
        <dbReference type="PROSITE" id="PS51464"/>
    </source>
</evidence>
<dbReference type="FunFam" id="3.60.20.10:FF:000006">
    <property type="entry name" value="Glutamine--fructose-6-phosphate aminotransferase [isomerizing]"/>
    <property type="match status" value="1"/>
</dbReference>
<accession>A0A8T7M776</accession>
<protein>
    <recommendedName>
        <fullName evidence="4 10">Glutamine--fructose-6-phosphate aminotransferase [isomerizing]</fullName>
        <ecNumber evidence="3 10">2.6.1.16</ecNumber>
    </recommendedName>
    <alternativeName>
        <fullName evidence="10">D-fructose-6-phosphate amidotransferase</fullName>
    </alternativeName>
    <alternativeName>
        <fullName evidence="10">GFAT</fullName>
    </alternativeName>
    <alternativeName>
        <fullName evidence="10">Glucosamine-6-phosphate synthase</fullName>
    </alternativeName>
    <alternativeName>
        <fullName evidence="10">Hexosephosphate aminotransferase</fullName>
    </alternativeName>
    <alternativeName>
        <fullName evidence="10">L-glutamine--D-fructose-6-phosphate amidotransferase</fullName>
    </alternativeName>
</protein>
<evidence type="ECO:0000256" key="6">
    <source>
        <dbReference type="ARBA" id="ARBA00022576"/>
    </source>
</evidence>
<dbReference type="GO" id="GO:0005975">
    <property type="term" value="P:carbohydrate metabolic process"/>
    <property type="evidence" value="ECO:0007669"/>
    <property type="project" value="UniProtKB-UniRule"/>
</dbReference>
<dbReference type="PROSITE" id="PS51278">
    <property type="entry name" value="GATASE_TYPE_2"/>
    <property type="match status" value="1"/>
</dbReference>
<dbReference type="CDD" id="cd05009">
    <property type="entry name" value="SIS_GlmS_GlmD_2"/>
    <property type="match status" value="1"/>
</dbReference>
<evidence type="ECO:0000313" key="14">
    <source>
        <dbReference type="EMBL" id="WJW69873.1"/>
    </source>
</evidence>
<comment type="catalytic activity">
    <reaction evidence="1 10">
        <text>D-fructose 6-phosphate + L-glutamine = D-glucosamine 6-phosphate + L-glutamate</text>
        <dbReference type="Rhea" id="RHEA:13237"/>
        <dbReference type="ChEBI" id="CHEBI:29985"/>
        <dbReference type="ChEBI" id="CHEBI:58359"/>
        <dbReference type="ChEBI" id="CHEBI:58725"/>
        <dbReference type="ChEBI" id="CHEBI:61527"/>
        <dbReference type="EC" id="2.6.1.16"/>
    </reaction>
</comment>
<reference evidence="14" key="2">
    <citation type="journal article" date="2024" name="Nature">
        <title>Anoxygenic phototroph of the Chloroflexota uses a type I reaction centre.</title>
        <authorList>
            <person name="Tsuji J.M."/>
            <person name="Shaw N.A."/>
            <person name="Nagashima S."/>
            <person name="Venkiteswaran J.J."/>
            <person name="Schiff S.L."/>
            <person name="Watanabe T."/>
            <person name="Fukui M."/>
            <person name="Hanada S."/>
            <person name="Tank M."/>
            <person name="Neufeld J.D."/>
        </authorList>
    </citation>
    <scope>NUCLEOTIDE SEQUENCE</scope>
    <source>
        <strain evidence="14">L227-S17</strain>
    </source>
</reference>
<evidence type="ECO:0000256" key="1">
    <source>
        <dbReference type="ARBA" id="ARBA00001031"/>
    </source>
</evidence>
<keyword evidence="16" id="KW-1185">Reference proteome</keyword>
<gene>
    <name evidence="10 13" type="primary">glmS</name>
    <name evidence="13" type="ORF">HXX08_19105</name>
    <name evidence="14" type="ORF">OZ401_003503</name>
</gene>
<dbReference type="CDD" id="cd05008">
    <property type="entry name" value="SIS_GlmS_GlmD_1"/>
    <property type="match status" value="1"/>
</dbReference>
<reference evidence="13 15" key="1">
    <citation type="submission" date="2020-06" db="EMBL/GenBank/DDBJ databases">
        <title>Anoxygenic phototrophic Chloroflexota member uses a Type I reaction center.</title>
        <authorList>
            <person name="Tsuji J.M."/>
            <person name="Shaw N.A."/>
            <person name="Nagashima S."/>
            <person name="Venkiteswaran J."/>
            <person name="Schiff S.L."/>
            <person name="Hanada S."/>
            <person name="Tank M."/>
            <person name="Neufeld J.D."/>
        </authorList>
    </citation>
    <scope>NUCLEOTIDE SEQUENCE [LARGE SCALE GENOMIC DNA]</scope>
    <source>
        <strain evidence="13">L227-S17</strain>
    </source>
</reference>
<dbReference type="Pfam" id="PF01380">
    <property type="entry name" value="SIS"/>
    <property type="match status" value="2"/>
</dbReference>
<organism evidence="13 15">
    <name type="scientific">Candidatus Chlorohelix allophototropha</name>
    <dbReference type="NCBI Taxonomy" id="3003348"/>
    <lineage>
        <taxon>Bacteria</taxon>
        <taxon>Bacillati</taxon>
        <taxon>Chloroflexota</taxon>
        <taxon>Chloroflexia</taxon>
        <taxon>Candidatus Chloroheliales</taxon>
        <taxon>Candidatus Chloroheliaceae</taxon>
        <taxon>Candidatus Chlorohelix</taxon>
    </lineage>
</organism>
<dbReference type="FunFam" id="3.40.50.10490:FF:000002">
    <property type="entry name" value="Glutamine--fructose-6-phosphate aminotransferase [isomerizing]"/>
    <property type="match status" value="1"/>
</dbReference>